<sequence length="430" mass="48008">MIKRPSARSRVTDGSRDRLLDDGDSARSPFDADVTVKGRSLSSCRVDKPRVRRRTADEKRAGVCRKAPAFLSTQYVRSELTKLLGVMAPPEFLCHILGCFETVDHHVINETGRRVKVRWPKDRVVVVGKRHRPDAARHGSEEDRLSSLLCCPEPLKFVGSVCPSETLDDVFNGSAPQYFPEIYVGSSERLFVYITRPRAQSLSVLAKNAAKFAKNGMRGCDIISLGAVSVPNDLKTVRLSACGSLRDALAWRADCFGSAVTVGDGTTFRVCDMFGTRHTPEDLERWMEQTGAQLLEIFGLVSFPPRDLPLARNVRVSLLVDENARIYATVNYQHLLLLADSCFEFACRGLTRFKKNVVFHTDLTARAMSRVPECPNGRTHDDVVGLPAHLGLETRALQRKTSFYARFARTCTFGARSRRNKATPTRCQSR</sequence>
<protein>
    <submittedName>
        <fullName evidence="2">Tegument protein UL23</fullName>
    </submittedName>
</protein>
<name>A0AAU7E246_9VIRU</name>
<evidence type="ECO:0000313" key="2">
    <source>
        <dbReference type="EMBL" id="XBH23703.1"/>
    </source>
</evidence>
<dbReference type="EMBL" id="PP711848">
    <property type="protein sequence ID" value="XBH23703.1"/>
    <property type="molecule type" value="Genomic_DNA"/>
</dbReference>
<dbReference type="InterPro" id="IPR003360">
    <property type="entry name" value="US22-like"/>
</dbReference>
<evidence type="ECO:0000256" key="1">
    <source>
        <dbReference type="SAM" id="MobiDB-lite"/>
    </source>
</evidence>
<feature type="compositionally biased region" description="Basic and acidic residues" evidence="1">
    <location>
        <begin position="10"/>
        <end position="25"/>
    </location>
</feature>
<reference evidence="2" key="2">
    <citation type="submission" date="2024-02" db="EMBL/GenBank/DDBJ databases">
        <authorList>
            <person name="Hu B."/>
        </authorList>
    </citation>
    <scope>NUCLEOTIDE SEQUENCE</scope>
    <source>
        <strain evidence="2">1A/Kenya/BAT2584/2015</strain>
    </source>
</reference>
<accession>A0AAU7E246</accession>
<feature type="region of interest" description="Disordered" evidence="1">
    <location>
        <begin position="1"/>
        <end position="27"/>
    </location>
</feature>
<dbReference type="Pfam" id="PF02393">
    <property type="entry name" value="US22"/>
    <property type="match status" value="1"/>
</dbReference>
<proteinExistence type="predicted"/>
<organism evidence="2">
    <name type="scientific">Cardioderma bat herpesvirus</name>
    <dbReference type="NCBI Taxonomy" id="3141914"/>
    <lineage>
        <taxon>Viruses</taxon>
        <taxon>Duplodnaviria</taxon>
        <taxon>Heunggongvirae</taxon>
        <taxon>Peploviricota</taxon>
        <taxon>Herviviricetes</taxon>
        <taxon>Herpesvirales</taxon>
    </lineage>
</organism>
<reference evidence="2" key="1">
    <citation type="journal article" date="2024" name="Microbiome">
        <title>Substantial viral diversity in bats and rodents from East Africa: insights into evolution, recombination, and cocirculation.</title>
        <authorList>
            <person name="Wang D."/>
            <person name="Yang X."/>
            <person name="Ren Z."/>
            <person name="Hu B."/>
            <person name="Zhao H."/>
            <person name="Yang K."/>
            <person name="Shi P."/>
            <person name="Zhang Z."/>
            <person name="Feng Q."/>
            <person name="Nawenja C.V."/>
            <person name="Obanda V."/>
            <person name="Robert K."/>
            <person name="Nalikka B."/>
            <person name="Waruhiu C.N."/>
            <person name="Ochola G.O."/>
            <person name="Onyuok S.O."/>
            <person name="Ochieng H."/>
            <person name="Li B."/>
            <person name="Zhu Y."/>
            <person name="Si H."/>
            <person name="Yin J."/>
            <person name="Kristiansen K."/>
            <person name="Jin X."/>
            <person name="Xu X."/>
            <person name="Xiao M."/>
            <person name="Agwanda B."/>
            <person name="Ommeh S."/>
            <person name="Li J."/>
            <person name="Shi Z.L."/>
        </authorList>
    </citation>
    <scope>NUCLEOTIDE SEQUENCE</scope>
    <source>
        <strain evidence="2">1A/Kenya/BAT2584/2015</strain>
    </source>
</reference>